<dbReference type="InterPro" id="IPR025288">
    <property type="entry name" value="DUF4080"/>
</dbReference>
<dbReference type="PANTHER" id="PTHR43409:SF16">
    <property type="entry name" value="SLR0320 PROTEIN"/>
    <property type="match status" value="1"/>
</dbReference>
<keyword evidence="2" id="KW-0949">S-adenosyl-L-methionine</keyword>
<dbReference type="InterPro" id="IPR023404">
    <property type="entry name" value="rSAM_horseshoe"/>
</dbReference>
<keyword evidence="5" id="KW-0411">Iron-sulfur</keyword>
<dbReference type="GO" id="GO:0031419">
    <property type="term" value="F:cobalamin binding"/>
    <property type="evidence" value="ECO:0007669"/>
    <property type="project" value="InterPro"/>
</dbReference>
<dbReference type="GO" id="GO:0005829">
    <property type="term" value="C:cytosol"/>
    <property type="evidence" value="ECO:0007669"/>
    <property type="project" value="TreeGrafter"/>
</dbReference>
<comment type="caution">
    <text evidence="8">The sequence shown here is derived from an EMBL/GenBank/DDBJ whole genome shotgun (WGS) entry which is preliminary data.</text>
</comment>
<organism evidence="8 9">
    <name type="scientific">Candidatus Cellulosilyticum pullistercoris</name>
    <dbReference type="NCBI Taxonomy" id="2838521"/>
    <lineage>
        <taxon>Bacteria</taxon>
        <taxon>Bacillati</taxon>
        <taxon>Bacillota</taxon>
        <taxon>Clostridia</taxon>
        <taxon>Lachnospirales</taxon>
        <taxon>Cellulosilyticaceae</taxon>
        <taxon>Cellulosilyticum</taxon>
    </lineage>
</organism>
<keyword evidence="3" id="KW-0479">Metal-binding</keyword>
<dbReference type="InterPro" id="IPR051198">
    <property type="entry name" value="BchE-like"/>
</dbReference>
<dbReference type="SFLD" id="SFLDG01082">
    <property type="entry name" value="B12-binding_domain_containing"/>
    <property type="match status" value="1"/>
</dbReference>
<dbReference type="PANTHER" id="PTHR43409">
    <property type="entry name" value="ANAEROBIC MAGNESIUM-PROTOPORPHYRIN IX MONOMETHYL ESTER CYCLASE-RELATED"/>
    <property type="match status" value="1"/>
</dbReference>
<name>A0A9E2KB85_9FIRM</name>
<dbReference type="EMBL" id="JAHLFQ010000137">
    <property type="protein sequence ID" value="MBU3804339.1"/>
    <property type="molecule type" value="Genomic_DNA"/>
</dbReference>
<dbReference type="GO" id="GO:0046872">
    <property type="term" value="F:metal ion binding"/>
    <property type="evidence" value="ECO:0007669"/>
    <property type="project" value="UniProtKB-KW"/>
</dbReference>
<dbReference type="SFLD" id="SFLDG01123">
    <property type="entry name" value="methyltransferase_(Class_B)"/>
    <property type="match status" value="1"/>
</dbReference>
<dbReference type="GO" id="GO:0003824">
    <property type="term" value="F:catalytic activity"/>
    <property type="evidence" value="ECO:0007669"/>
    <property type="project" value="InterPro"/>
</dbReference>
<protein>
    <submittedName>
        <fullName evidence="8">B12-binding domain-containing radical SAM protein</fullName>
    </submittedName>
</protein>
<proteinExistence type="predicted"/>
<evidence type="ECO:0000259" key="6">
    <source>
        <dbReference type="PROSITE" id="PS51332"/>
    </source>
</evidence>
<dbReference type="Proteomes" id="UP000824229">
    <property type="component" value="Unassembled WGS sequence"/>
</dbReference>
<dbReference type="Gene3D" id="3.40.50.280">
    <property type="entry name" value="Cobalamin-binding domain"/>
    <property type="match status" value="1"/>
</dbReference>
<comment type="cofactor">
    <cofactor evidence="1">
        <name>[4Fe-4S] cluster</name>
        <dbReference type="ChEBI" id="CHEBI:49883"/>
    </cofactor>
</comment>
<reference evidence="8" key="1">
    <citation type="journal article" date="2021" name="PeerJ">
        <title>Extensive microbial diversity within the chicken gut microbiome revealed by metagenomics and culture.</title>
        <authorList>
            <person name="Gilroy R."/>
            <person name="Ravi A."/>
            <person name="Getino M."/>
            <person name="Pursley I."/>
            <person name="Horton D.L."/>
            <person name="Alikhan N.F."/>
            <person name="Baker D."/>
            <person name="Gharbi K."/>
            <person name="Hall N."/>
            <person name="Watson M."/>
            <person name="Adriaenssens E.M."/>
            <person name="Foster-Nyarko E."/>
            <person name="Jarju S."/>
            <person name="Secka A."/>
            <person name="Antonio M."/>
            <person name="Oren A."/>
            <person name="Chaudhuri R.R."/>
            <person name="La Ragione R."/>
            <person name="Hildebrand F."/>
            <person name="Pallen M.J."/>
        </authorList>
    </citation>
    <scope>NUCLEOTIDE SEQUENCE</scope>
    <source>
        <strain evidence="8">B5-657</strain>
    </source>
</reference>
<dbReference type="InterPro" id="IPR058240">
    <property type="entry name" value="rSAM_sf"/>
</dbReference>
<dbReference type="SFLD" id="SFLDS00029">
    <property type="entry name" value="Radical_SAM"/>
    <property type="match status" value="1"/>
</dbReference>
<evidence type="ECO:0000313" key="8">
    <source>
        <dbReference type="EMBL" id="MBU3804339.1"/>
    </source>
</evidence>
<dbReference type="Gene3D" id="3.80.30.20">
    <property type="entry name" value="tm_1862 like domain"/>
    <property type="match status" value="1"/>
</dbReference>
<evidence type="ECO:0000256" key="2">
    <source>
        <dbReference type="ARBA" id="ARBA00022691"/>
    </source>
</evidence>
<evidence type="ECO:0000256" key="1">
    <source>
        <dbReference type="ARBA" id="ARBA00001966"/>
    </source>
</evidence>
<dbReference type="Pfam" id="PF04055">
    <property type="entry name" value="Radical_SAM"/>
    <property type="match status" value="1"/>
</dbReference>
<feature type="domain" description="B12-binding" evidence="6">
    <location>
        <begin position="7"/>
        <end position="139"/>
    </location>
</feature>
<dbReference type="PROSITE" id="PS51332">
    <property type="entry name" value="B12_BINDING"/>
    <property type="match status" value="1"/>
</dbReference>
<dbReference type="AlphaFoldDB" id="A0A9E2KB85"/>
<gene>
    <name evidence="8" type="ORF">H9872_06255</name>
</gene>
<dbReference type="InterPro" id="IPR034466">
    <property type="entry name" value="Methyltransferase_Class_B"/>
</dbReference>
<evidence type="ECO:0000256" key="5">
    <source>
        <dbReference type="ARBA" id="ARBA00023014"/>
    </source>
</evidence>
<evidence type="ECO:0000256" key="3">
    <source>
        <dbReference type="ARBA" id="ARBA00022723"/>
    </source>
</evidence>
<dbReference type="GO" id="GO:0051539">
    <property type="term" value="F:4 iron, 4 sulfur cluster binding"/>
    <property type="evidence" value="ECO:0007669"/>
    <property type="project" value="UniProtKB-KW"/>
</dbReference>
<dbReference type="InterPro" id="IPR036724">
    <property type="entry name" value="Cobalamin-bd_sf"/>
</dbReference>
<dbReference type="Pfam" id="PF02310">
    <property type="entry name" value="B12-binding"/>
    <property type="match status" value="1"/>
</dbReference>
<dbReference type="SMART" id="SM00729">
    <property type="entry name" value="Elp3"/>
    <property type="match status" value="1"/>
</dbReference>
<dbReference type="InterPro" id="IPR006638">
    <property type="entry name" value="Elp3/MiaA/NifB-like_rSAM"/>
</dbReference>
<accession>A0A9E2KB85</accession>
<dbReference type="InterPro" id="IPR006158">
    <property type="entry name" value="Cobalamin-bd"/>
</dbReference>
<keyword evidence="4" id="KW-0408">Iron</keyword>
<dbReference type="Pfam" id="PF13311">
    <property type="entry name" value="DUF4080"/>
    <property type="match status" value="1"/>
</dbReference>
<dbReference type="SUPFAM" id="SSF52242">
    <property type="entry name" value="Cobalamin (vitamin B12)-binding domain"/>
    <property type="match status" value="1"/>
</dbReference>
<reference evidence="8" key="2">
    <citation type="submission" date="2021-04" db="EMBL/GenBank/DDBJ databases">
        <authorList>
            <person name="Gilroy R."/>
        </authorList>
    </citation>
    <scope>NUCLEOTIDE SEQUENCE</scope>
    <source>
        <strain evidence="8">B5-657</strain>
    </source>
</reference>
<evidence type="ECO:0000313" key="9">
    <source>
        <dbReference type="Proteomes" id="UP000824229"/>
    </source>
</evidence>
<dbReference type="InterPro" id="IPR007197">
    <property type="entry name" value="rSAM"/>
</dbReference>
<dbReference type="SUPFAM" id="SSF102114">
    <property type="entry name" value="Radical SAM enzymes"/>
    <property type="match status" value="1"/>
</dbReference>
<sequence>MKGIKLLKVLLLALNAKYIHTSLALRYIKAYCKDYQKEIHILETSINNNENEIIKAIYRERPDVIGISCYIWNMSYIKQLLPTLKKILPNMTIILGGPEVSYNSEDLLLNYNVDLIMEGEGEVTWQEYLDYRQKGKGSLDTIHGLVYKTAHETIHRTPTRKPLDLNLLPFVYDNMEGLEHKIIYYEASRGCPFNCQYCLSSIEQGVRFVPLETVKKHMSYFLDKKVKQVKFVDRTFNTRKQFAMEIWHHIIKHDNGYTNFHFEIAAELICEEMYDLLETARPGLIQFEIGVQSTNPKVLQIIKRPMPFEEIKKVVLRIKKMNNIHQHLDLIAGLPEEDYASFRQSFNDVMSIRPEQFQLGFLKLLKGSGLRENAESLGLVYKSEPPYEILYTSSISYDKMLRLHSIEELVDKYYNNGRFTHALEYLFKCLKSPFDFFEEFSIFWESKGYDLIEHNKMAYYFHLIEFGHQNAAVNEELLKELIRYDYLLNEPINEMPSQFETVNREELKVFYSTLLKDDNWLNVRLPHLIPLAPRQRYKVTHLEAFHYPIWSGRVDDLSSFTKRLSRPQKILFDYSTVPLKMLLIDEE</sequence>
<evidence type="ECO:0000256" key="4">
    <source>
        <dbReference type="ARBA" id="ARBA00023004"/>
    </source>
</evidence>
<feature type="domain" description="Radical SAM core" evidence="7">
    <location>
        <begin position="177"/>
        <end position="411"/>
    </location>
</feature>
<evidence type="ECO:0000259" key="7">
    <source>
        <dbReference type="PROSITE" id="PS51918"/>
    </source>
</evidence>
<dbReference type="PROSITE" id="PS51918">
    <property type="entry name" value="RADICAL_SAM"/>
    <property type="match status" value="1"/>
</dbReference>
<dbReference type="CDD" id="cd02068">
    <property type="entry name" value="radical_SAM_B12_BD"/>
    <property type="match status" value="1"/>
</dbReference>